<evidence type="ECO:0000256" key="6">
    <source>
        <dbReference type="ARBA" id="ARBA00023134"/>
    </source>
</evidence>
<sequence>MDGFAVIVLAGGAARRLGGLVKPLLPVGGTPMLLRVLGAAEQASPRVVVGPSSLAAVLPPDVLLTCEDPPGGGPVAGIGAAVAGLDGEWGGGEGAVGVLAGDLPFVSGATLDLLRGALAGAPTAGVALLLDPGGRRQSLLGVWRTTALRAALSELGELSGRSLRELLSGVDVVEVPAPAELLPSYLDCDTDEDWQLANRMGN</sequence>
<evidence type="ECO:0000259" key="8">
    <source>
        <dbReference type="Pfam" id="PF12804"/>
    </source>
</evidence>
<evidence type="ECO:0000256" key="1">
    <source>
        <dbReference type="ARBA" id="ARBA00022490"/>
    </source>
</evidence>
<evidence type="ECO:0000256" key="4">
    <source>
        <dbReference type="ARBA" id="ARBA00022741"/>
    </source>
</evidence>
<evidence type="ECO:0000313" key="10">
    <source>
        <dbReference type="Proteomes" id="UP000587527"/>
    </source>
</evidence>
<accession>A0A841BW29</accession>
<dbReference type="Gene3D" id="3.90.550.10">
    <property type="entry name" value="Spore Coat Polysaccharide Biosynthesis Protein SpsA, Chain A"/>
    <property type="match status" value="1"/>
</dbReference>
<feature type="domain" description="MobA-like NTP transferase" evidence="8">
    <location>
        <begin position="6"/>
        <end position="167"/>
    </location>
</feature>
<dbReference type="AlphaFoldDB" id="A0A841BW29"/>
<keyword evidence="4" id="KW-0547">Nucleotide-binding</keyword>
<evidence type="ECO:0000256" key="5">
    <source>
        <dbReference type="ARBA" id="ARBA00022842"/>
    </source>
</evidence>
<dbReference type="InterPro" id="IPR029044">
    <property type="entry name" value="Nucleotide-diphossugar_trans"/>
</dbReference>
<dbReference type="EMBL" id="JACHMN010000002">
    <property type="protein sequence ID" value="MBB5870941.1"/>
    <property type="molecule type" value="Genomic_DNA"/>
</dbReference>
<dbReference type="GO" id="GO:0016779">
    <property type="term" value="F:nucleotidyltransferase activity"/>
    <property type="evidence" value="ECO:0007669"/>
    <property type="project" value="TreeGrafter"/>
</dbReference>
<reference evidence="9 10" key="1">
    <citation type="submission" date="2020-08" db="EMBL/GenBank/DDBJ databases">
        <title>Sequencing the genomes of 1000 actinobacteria strains.</title>
        <authorList>
            <person name="Klenk H.-P."/>
        </authorList>
    </citation>
    <scope>NUCLEOTIDE SEQUENCE [LARGE SCALE GENOMIC DNA]</scope>
    <source>
        <strain evidence="9 10">DSM 45362</strain>
    </source>
</reference>
<evidence type="ECO:0000256" key="7">
    <source>
        <dbReference type="ARBA" id="ARBA00023150"/>
    </source>
</evidence>
<gene>
    <name evidence="9" type="ORF">F4553_004320</name>
</gene>
<proteinExistence type="predicted"/>
<dbReference type="RefSeq" id="WP_184838666.1">
    <property type="nucleotide sequence ID" value="NZ_JACHMN010000002.1"/>
</dbReference>
<protein>
    <submittedName>
        <fullName evidence="9">Molybdopterin-guanine dinucleotide biosynthesis protein A</fullName>
    </submittedName>
</protein>
<dbReference type="GO" id="GO:0005525">
    <property type="term" value="F:GTP binding"/>
    <property type="evidence" value="ECO:0007669"/>
    <property type="project" value="UniProtKB-KW"/>
</dbReference>
<keyword evidence="1" id="KW-0963">Cytoplasm</keyword>
<keyword evidence="2" id="KW-0808">Transferase</keyword>
<dbReference type="InterPro" id="IPR013482">
    <property type="entry name" value="Molybde_CF_guanTrfase"/>
</dbReference>
<dbReference type="GO" id="GO:0006777">
    <property type="term" value="P:Mo-molybdopterin cofactor biosynthetic process"/>
    <property type="evidence" value="ECO:0007669"/>
    <property type="project" value="UniProtKB-KW"/>
</dbReference>
<dbReference type="InterPro" id="IPR025877">
    <property type="entry name" value="MobA-like_NTP_Trfase"/>
</dbReference>
<keyword evidence="6" id="KW-0342">GTP-binding</keyword>
<dbReference type="CDD" id="cd02503">
    <property type="entry name" value="MobA"/>
    <property type="match status" value="1"/>
</dbReference>
<dbReference type="SUPFAM" id="SSF53448">
    <property type="entry name" value="Nucleotide-diphospho-sugar transferases"/>
    <property type="match status" value="1"/>
</dbReference>
<dbReference type="Proteomes" id="UP000587527">
    <property type="component" value="Unassembled WGS sequence"/>
</dbReference>
<evidence type="ECO:0000256" key="2">
    <source>
        <dbReference type="ARBA" id="ARBA00022679"/>
    </source>
</evidence>
<dbReference type="Pfam" id="PF12804">
    <property type="entry name" value="NTP_transf_3"/>
    <property type="match status" value="1"/>
</dbReference>
<dbReference type="PANTHER" id="PTHR19136">
    <property type="entry name" value="MOLYBDENUM COFACTOR GUANYLYLTRANSFERASE"/>
    <property type="match status" value="1"/>
</dbReference>
<comment type="caution">
    <text evidence="9">The sequence shown here is derived from an EMBL/GenBank/DDBJ whole genome shotgun (WGS) entry which is preliminary data.</text>
</comment>
<keyword evidence="3" id="KW-0479">Metal-binding</keyword>
<evidence type="ECO:0000313" key="9">
    <source>
        <dbReference type="EMBL" id="MBB5870941.1"/>
    </source>
</evidence>
<name>A0A841BW29_9ACTN</name>
<organism evidence="9 10">
    <name type="scientific">Allocatelliglobosispora scoriae</name>
    <dbReference type="NCBI Taxonomy" id="643052"/>
    <lineage>
        <taxon>Bacteria</taxon>
        <taxon>Bacillati</taxon>
        <taxon>Actinomycetota</taxon>
        <taxon>Actinomycetes</taxon>
        <taxon>Micromonosporales</taxon>
        <taxon>Micromonosporaceae</taxon>
        <taxon>Allocatelliglobosispora</taxon>
    </lineage>
</organism>
<evidence type="ECO:0000256" key="3">
    <source>
        <dbReference type="ARBA" id="ARBA00022723"/>
    </source>
</evidence>
<keyword evidence="7" id="KW-0501">Molybdenum cofactor biosynthesis</keyword>
<keyword evidence="10" id="KW-1185">Reference proteome</keyword>
<dbReference type="PANTHER" id="PTHR19136:SF81">
    <property type="entry name" value="MOLYBDENUM COFACTOR GUANYLYLTRANSFERASE"/>
    <property type="match status" value="1"/>
</dbReference>
<dbReference type="GO" id="GO:0046872">
    <property type="term" value="F:metal ion binding"/>
    <property type="evidence" value="ECO:0007669"/>
    <property type="project" value="UniProtKB-KW"/>
</dbReference>
<keyword evidence="5" id="KW-0460">Magnesium</keyword>